<reference evidence="1 2" key="1">
    <citation type="submission" date="2018-06" db="EMBL/GenBank/DDBJ databases">
        <authorList>
            <consortium name="Pathogen Informatics"/>
            <person name="Doyle S."/>
        </authorList>
    </citation>
    <scope>NUCLEOTIDE SEQUENCE [LARGE SCALE GENOMIC DNA]</scope>
    <source>
        <strain evidence="1 2">NCTC11535</strain>
    </source>
</reference>
<dbReference type="EMBL" id="UAPQ01000001">
    <property type="protein sequence ID" value="SPT52631.1"/>
    <property type="molecule type" value="Genomic_DNA"/>
</dbReference>
<gene>
    <name evidence="1" type="ORF">NCTC11535_00282</name>
</gene>
<evidence type="ECO:0000313" key="1">
    <source>
        <dbReference type="EMBL" id="SPT52631.1"/>
    </source>
</evidence>
<keyword evidence="2" id="KW-1185">Reference proteome</keyword>
<evidence type="ECO:0000313" key="2">
    <source>
        <dbReference type="Proteomes" id="UP000250006"/>
    </source>
</evidence>
<protein>
    <submittedName>
        <fullName evidence="1">Uncharacterized protein</fullName>
    </submittedName>
</protein>
<comment type="caution">
    <text evidence="1">The sequence shown here is derived from an EMBL/GenBank/DDBJ whole genome shotgun (WGS) entry which is preliminary data.</text>
</comment>
<name>A0ABY1VKL3_9ACTO</name>
<dbReference type="Proteomes" id="UP000250006">
    <property type="component" value="Unassembled WGS sequence"/>
</dbReference>
<proteinExistence type="predicted"/>
<sequence>MASAGLPLTINRHIPRLDSHTRLRAILHQSCQFEELPQFDRPTDLNDWQGRLTLLLGAHLHIMAGAQAGALST</sequence>
<organism evidence="1 2">
    <name type="scientific">Actinomyces bovis</name>
    <dbReference type="NCBI Taxonomy" id="1658"/>
    <lineage>
        <taxon>Bacteria</taxon>
        <taxon>Bacillati</taxon>
        <taxon>Actinomycetota</taxon>
        <taxon>Actinomycetes</taxon>
        <taxon>Actinomycetales</taxon>
        <taxon>Actinomycetaceae</taxon>
        <taxon>Actinomyces</taxon>
    </lineage>
</organism>
<accession>A0ABY1VKL3</accession>